<dbReference type="EMBL" id="LCIE01000020">
    <property type="protein sequence ID" value="KKT48726.1"/>
    <property type="molecule type" value="Genomic_DNA"/>
</dbReference>
<proteinExistence type="inferred from homology"/>
<evidence type="ECO:0000259" key="3">
    <source>
        <dbReference type="Pfam" id="PF03816"/>
    </source>
</evidence>
<dbReference type="InterPro" id="IPR004474">
    <property type="entry name" value="LytR_CpsA_psr"/>
</dbReference>
<sequence length="356" mass="39692">MKLRHVRPARLVIKLLSLIQNHLWLFFFSFILVLFSILGVVGYRFLVRHNVNPQELLSFFGSPIESLDSTNGITNFLILGIRGEGGDSPNLSDTIMVVSYDHTRRTPSIISVPRDLWVPSLKAKINTAYHYGEEASPGAGIKLAQAAALEDLGLPINYTAVINFTLFEQAIDLVGGVDVNVNPGFTDTEFPIPGREKDLPISSRYESISFSQGLNHFNGATALKFVRSRHAEGEEGTDFSRSRRQQQVISSLRQKIFTPSFLLDQKKVDNLLDIIGANLITNIPSKLFPTLAKLALDSKDSPVKSVPLSITPDENGVTILYNPPTFRFGGEWVLIPKDNNWNALKQYIKNRLDISK</sequence>
<comment type="similarity">
    <text evidence="1">Belongs to the LytR/CpsA/Psr (LCP) family.</text>
</comment>
<dbReference type="PANTHER" id="PTHR33392">
    <property type="entry name" value="POLYISOPRENYL-TEICHOIC ACID--PEPTIDOGLYCAN TEICHOIC ACID TRANSFERASE TAGU"/>
    <property type="match status" value="1"/>
</dbReference>
<dbReference type="Gene3D" id="3.40.630.190">
    <property type="entry name" value="LCP protein"/>
    <property type="match status" value="1"/>
</dbReference>
<dbReference type="AlphaFoldDB" id="A0A0G1HNG6"/>
<gene>
    <name evidence="4" type="ORF">UW41_C0020G0015</name>
</gene>
<evidence type="ECO:0000256" key="2">
    <source>
        <dbReference type="SAM" id="Phobius"/>
    </source>
</evidence>
<reference evidence="4 5" key="1">
    <citation type="journal article" date="2015" name="Nature">
        <title>rRNA introns, odd ribosomes, and small enigmatic genomes across a large radiation of phyla.</title>
        <authorList>
            <person name="Brown C.T."/>
            <person name="Hug L.A."/>
            <person name="Thomas B.C."/>
            <person name="Sharon I."/>
            <person name="Castelle C.J."/>
            <person name="Singh A."/>
            <person name="Wilkins M.J."/>
            <person name="Williams K.H."/>
            <person name="Banfield J.F."/>
        </authorList>
    </citation>
    <scope>NUCLEOTIDE SEQUENCE [LARGE SCALE GENOMIC DNA]</scope>
</reference>
<comment type="caution">
    <text evidence="4">The sequence shown here is derived from an EMBL/GenBank/DDBJ whole genome shotgun (WGS) entry which is preliminary data.</text>
</comment>
<dbReference type="Proteomes" id="UP000034172">
    <property type="component" value="Unassembled WGS sequence"/>
</dbReference>
<keyword evidence="2" id="KW-0472">Membrane</keyword>
<feature type="domain" description="Cell envelope-related transcriptional attenuator" evidence="3">
    <location>
        <begin position="92"/>
        <end position="256"/>
    </location>
</feature>
<dbReference type="STRING" id="1618392.UW41_C0020G0015"/>
<dbReference type="InterPro" id="IPR050922">
    <property type="entry name" value="LytR/CpsA/Psr_CW_biosynth"/>
</dbReference>
<evidence type="ECO:0000256" key="1">
    <source>
        <dbReference type="ARBA" id="ARBA00006068"/>
    </source>
</evidence>
<evidence type="ECO:0000313" key="4">
    <source>
        <dbReference type="EMBL" id="KKT48726.1"/>
    </source>
</evidence>
<evidence type="ECO:0000313" key="5">
    <source>
        <dbReference type="Proteomes" id="UP000034172"/>
    </source>
</evidence>
<keyword evidence="2" id="KW-1133">Transmembrane helix</keyword>
<accession>A0A0G1HNG6</accession>
<protein>
    <submittedName>
        <fullName evidence="4">Cell envelope-related transcriptional attenuator</fullName>
    </submittedName>
</protein>
<name>A0A0G1HNG6_9BACT</name>
<organism evidence="4 5">
    <name type="scientific">Candidatus Collierbacteria bacterium GW2011_GWC2_44_18</name>
    <dbReference type="NCBI Taxonomy" id="1618392"/>
    <lineage>
        <taxon>Bacteria</taxon>
        <taxon>Candidatus Collieribacteriota</taxon>
    </lineage>
</organism>
<dbReference type="PANTHER" id="PTHR33392:SF6">
    <property type="entry name" value="POLYISOPRENYL-TEICHOIC ACID--PEPTIDOGLYCAN TEICHOIC ACID TRANSFERASE TAGU"/>
    <property type="match status" value="1"/>
</dbReference>
<feature type="transmembrane region" description="Helical" evidence="2">
    <location>
        <begin position="21"/>
        <end position="46"/>
    </location>
</feature>
<keyword evidence="2" id="KW-0812">Transmembrane</keyword>
<dbReference type="Pfam" id="PF03816">
    <property type="entry name" value="LytR_cpsA_psr"/>
    <property type="match status" value="1"/>
</dbReference>
<dbReference type="NCBIfam" id="TIGR00350">
    <property type="entry name" value="lytR_cpsA_psr"/>
    <property type="match status" value="1"/>
</dbReference>